<evidence type="ECO:0008006" key="3">
    <source>
        <dbReference type="Google" id="ProtNLM"/>
    </source>
</evidence>
<dbReference type="EMBL" id="JBHUMD010000029">
    <property type="protein sequence ID" value="MFD2603473.1"/>
    <property type="molecule type" value="Genomic_DNA"/>
</dbReference>
<keyword evidence="2" id="KW-1185">Reference proteome</keyword>
<accession>A0ABW5NZH3</accession>
<proteinExistence type="predicted"/>
<dbReference type="Proteomes" id="UP001597480">
    <property type="component" value="Unassembled WGS sequence"/>
</dbReference>
<name>A0ABW5NZH3_9FLAO</name>
<gene>
    <name evidence="1" type="ORF">ACFSR3_15520</name>
</gene>
<sequence length="430" mass="50241">MDLIKLNILKAKSIGKNKHWLLCEGNLYDYLTSLKTDFYEYAIQRKIVRNDYLDQLFKTVENGEPFPVITLTTQFNHKIKQGENIEFDPLKVEILDGLQRTFRLWAHIKLFEAYNKSKNQGHGKTLEFIREFKSSDDGGLFFEFGVFKSSYIRKLIEENRIKSIKDVCEKFEVYFYVWLNLEEIEIVNKMLLLNLGQKSVSPKHQFELLFLNFYKRFNNHDSKVKIIRERETVAKTLRGENREPGNFLFSSVIISMLSFYEGKAKRVNKNDLGFSIESEDDFDAPIFKILFNKDFILNFLNSLYDIDNQFKKSYAGKGIKWFGKDTTLSGVFAGISDYLEVSNILADIDNDLSDSQFEEIRENLLKLTNKGKNQFIKNVKNGNIDLEGFEKAYENLSSRSINIGNVVRTGVKEYVCDMLNEEQANWSNYI</sequence>
<reference evidence="2" key="1">
    <citation type="journal article" date="2019" name="Int. J. Syst. Evol. Microbiol.">
        <title>The Global Catalogue of Microorganisms (GCM) 10K type strain sequencing project: providing services to taxonomists for standard genome sequencing and annotation.</title>
        <authorList>
            <consortium name="The Broad Institute Genomics Platform"/>
            <consortium name="The Broad Institute Genome Sequencing Center for Infectious Disease"/>
            <person name="Wu L."/>
            <person name="Ma J."/>
        </authorList>
    </citation>
    <scope>NUCLEOTIDE SEQUENCE [LARGE SCALE GENOMIC DNA]</scope>
    <source>
        <strain evidence="2">KCTC 42107</strain>
    </source>
</reference>
<comment type="caution">
    <text evidence="1">The sequence shown here is derived from an EMBL/GenBank/DDBJ whole genome shotgun (WGS) entry which is preliminary data.</text>
</comment>
<evidence type="ECO:0000313" key="2">
    <source>
        <dbReference type="Proteomes" id="UP001597480"/>
    </source>
</evidence>
<dbReference type="RefSeq" id="WP_379822271.1">
    <property type="nucleotide sequence ID" value="NZ_JBHUMD010000029.1"/>
</dbReference>
<evidence type="ECO:0000313" key="1">
    <source>
        <dbReference type="EMBL" id="MFD2603473.1"/>
    </source>
</evidence>
<organism evidence="1 2">
    <name type="scientific">Flavobacterium suzhouense</name>
    <dbReference type="NCBI Taxonomy" id="1529638"/>
    <lineage>
        <taxon>Bacteria</taxon>
        <taxon>Pseudomonadati</taxon>
        <taxon>Bacteroidota</taxon>
        <taxon>Flavobacteriia</taxon>
        <taxon>Flavobacteriales</taxon>
        <taxon>Flavobacteriaceae</taxon>
        <taxon>Flavobacterium</taxon>
    </lineage>
</organism>
<protein>
    <recommendedName>
        <fullName evidence="3">DUF262 domain-containing protein</fullName>
    </recommendedName>
</protein>